<dbReference type="InterPro" id="IPR001466">
    <property type="entry name" value="Beta-lactam-related"/>
</dbReference>
<dbReference type="Pfam" id="PF00144">
    <property type="entry name" value="Beta-lactamase"/>
    <property type="match status" value="1"/>
</dbReference>
<keyword evidence="3" id="KW-1185">Reference proteome</keyword>
<keyword evidence="2" id="KW-0378">Hydrolase</keyword>
<protein>
    <submittedName>
        <fullName evidence="2">Class A beta-lactamase-related serine hydrolase</fullName>
    </submittedName>
</protein>
<evidence type="ECO:0000313" key="3">
    <source>
        <dbReference type="Proteomes" id="UP000260644"/>
    </source>
</evidence>
<gene>
    <name evidence="2" type="ORF">DVR12_19965</name>
</gene>
<dbReference type="RefSeq" id="WP_116977565.1">
    <property type="nucleotide sequence ID" value="NZ_QPMM01000011.1"/>
</dbReference>
<dbReference type="InterPro" id="IPR012338">
    <property type="entry name" value="Beta-lactam/transpept-like"/>
</dbReference>
<dbReference type="AlphaFoldDB" id="A0A3E1Y5J2"/>
<comment type="caution">
    <text evidence="2">The sequence shown here is derived from an EMBL/GenBank/DDBJ whole genome shotgun (WGS) entry which is preliminary data.</text>
</comment>
<dbReference type="PANTHER" id="PTHR46825:SF9">
    <property type="entry name" value="BETA-LACTAMASE-RELATED DOMAIN-CONTAINING PROTEIN"/>
    <property type="match status" value="1"/>
</dbReference>
<dbReference type="PANTHER" id="PTHR46825">
    <property type="entry name" value="D-ALANYL-D-ALANINE-CARBOXYPEPTIDASE/ENDOPEPTIDASE AMPH"/>
    <property type="match status" value="1"/>
</dbReference>
<dbReference type="GO" id="GO:0016787">
    <property type="term" value="F:hydrolase activity"/>
    <property type="evidence" value="ECO:0007669"/>
    <property type="project" value="UniProtKB-KW"/>
</dbReference>
<accession>A0A3E1Y5J2</accession>
<dbReference type="EMBL" id="QPMM01000011">
    <property type="protein sequence ID" value="RFS20004.1"/>
    <property type="molecule type" value="Genomic_DNA"/>
</dbReference>
<dbReference type="OrthoDB" id="846150at2"/>
<evidence type="ECO:0000313" key="2">
    <source>
        <dbReference type="EMBL" id="RFS20004.1"/>
    </source>
</evidence>
<organism evidence="2 3">
    <name type="scientific">Chitinophaga silvatica</name>
    <dbReference type="NCBI Taxonomy" id="2282649"/>
    <lineage>
        <taxon>Bacteria</taxon>
        <taxon>Pseudomonadati</taxon>
        <taxon>Bacteroidota</taxon>
        <taxon>Chitinophagia</taxon>
        <taxon>Chitinophagales</taxon>
        <taxon>Chitinophagaceae</taxon>
        <taxon>Chitinophaga</taxon>
    </lineage>
</organism>
<feature type="domain" description="Beta-lactamase-related" evidence="1">
    <location>
        <begin position="40"/>
        <end position="360"/>
    </location>
</feature>
<dbReference type="Gene3D" id="3.40.710.10">
    <property type="entry name" value="DD-peptidase/beta-lactamase superfamily"/>
    <property type="match status" value="1"/>
</dbReference>
<dbReference type="InterPro" id="IPR050491">
    <property type="entry name" value="AmpC-like"/>
</dbReference>
<sequence length="464" mass="52025">MVNKFCQIVFAVFLLLGNVVSGQQIINDSIRAQLEIGIKGFQERFHAPSVVLAIVHKDNIIFSWASGYTDLENKTPATIDSKYQIQSVSKLFTAIATMQLLEKGVIGLDDDIRKYVPEFTGINRGGRPSGTTFLELSTHTSGLPRNSQADIDFAKNVDLWMLTRNDSISLRAATKEDFLKSLRTVSREYPEYEFLPPDTRQYSNMGYALLGLALERAAKKDFQQLVVEAICRPLKLSNTGYGTISSKENKIAQGYYYQSDAEKFVKTPNFYANAIAPAGGMYSTARDLARFISAQFSNTIGMLSANSVRRMQTFGIGWQRSYPFVKHEGAMVGFRTEVVLHPKLEVGWVILTNTTDFDFSRFNEYVSRLVLPIFADKPVTDPGQFVGTYRLEGGGESIQIYLKDGKLYSTYLEQILQPEPLSFSGNNALKSKGLNGHDVNYNFLSDGNSKIIILNLNQLMWVKE</sequence>
<proteinExistence type="predicted"/>
<dbReference type="Proteomes" id="UP000260644">
    <property type="component" value="Unassembled WGS sequence"/>
</dbReference>
<evidence type="ECO:0000259" key="1">
    <source>
        <dbReference type="Pfam" id="PF00144"/>
    </source>
</evidence>
<reference evidence="2 3" key="1">
    <citation type="submission" date="2018-07" db="EMBL/GenBank/DDBJ databases">
        <title>Chitinophaga K2CV101002-2 sp. nov., isolated from a monsoon evergreen broad-leaved forest soil.</title>
        <authorList>
            <person name="Lv Y."/>
        </authorList>
    </citation>
    <scope>NUCLEOTIDE SEQUENCE [LARGE SCALE GENOMIC DNA]</scope>
    <source>
        <strain evidence="2 3">GDMCC 1.1288</strain>
    </source>
</reference>
<dbReference type="SUPFAM" id="SSF56601">
    <property type="entry name" value="beta-lactamase/transpeptidase-like"/>
    <property type="match status" value="1"/>
</dbReference>
<name>A0A3E1Y5J2_9BACT</name>